<accession>A0A183EK84</accession>
<organism evidence="4">
    <name type="scientific">Gongylonema pulchrum</name>
    <dbReference type="NCBI Taxonomy" id="637853"/>
    <lineage>
        <taxon>Eukaryota</taxon>
        <taxon>Metazoa</taxon>
        <taxon>Ecdysozoa</taxon>
        <taxon>Nematoda</taxon>
        <taxon>Chromadorea</taxon>
        <taxon>Rhabditida</taxon>
        <taxon>Spirurina</taxon>
        <taxon>Spiruromorpha</taxon>
        <taxon>Spiruroidea</taxon>
        <taxon>Gongylonematidae</taxon>
        <taxon>Gongylonema</taxon>
    </lineage>
</organism>
<dbReference type="Proteomes" id="UP000271098">
    <property type="component" value="Unassembled WGS sequence"/>
</dbReference>
<dbReference type="WBParaSite" id="GPUH_0002140101-mRNA-1">
    <property type="protein sequence ID" value="GPUH_0002140101-mRNA-1"/>
    <property type="gene ID" value="GPUH_0002140101"/>
</dbReference>
<evidence type="ECO:0000313" key="4">
    <source>
        <dbReference type="WBParaSite" id="GPUH_0002140101-mRNA-1"/>
    </source>
</evidence>
<proteinExistence type="predicted"/>
<name>A0A183EK84_9BILA</name>
<keyword evidence="1" id="KW-1133">Transmembrane helix</keyword>
<feature type="transmembrane region" description="Helical" evidence="1">
    <location>
        <begin position="28"/>
        <end position="54"/>
    </location>
</feature>
<keyword evidence="1" id="KW-0812">Transmembrane</keyword>
<reference evidence="4" key="1">
    <citation type="submission" date="2016-06" db="UniProtKB">
        <authorList>
            <consortium name="WormBaseParasite"/>
        </authorList>
    </citation>
    <scope>IDENTIFICATION</scope>
</reference>
<evidence type="ECO:0000313" key="2">
    <source>
        <dbReference type="EMBL" id="VDN38113.1"/>
    </source>
</evidence>
<sequence length="70" mass="7943">MCFGNEAFYGLMYVNHFWPGPGVHGFHFIALLAALMFPIALLKTVISLVHLCTAAQTLAKMDRKTIRQYR</sequence>
<dbReference type="EMBL" id="UYRT01092447">
    <property type="protein sequence ID" value="VDN38113.1"/>
    <property type="molecule type" value="Genomic_DNA"/>
</dbReference>
<evidence type="ECO:0000313" key="3">
    <source>
        <dbReference type="Proteomes" id="UP000271098"/>
    </source>
</evidence>
<dbReference type="OrthoDB" id="10251079at2759"/>
<protein>
    <submittedName>
        <fullName evidence="4">TLC domain-containing protein</fullName>
    </submittedName>
</protein>
<dbReference type="AlphaFoldDB" id="A0A183EK84"/>
<keyword evidence="1" id="KW-0472">Membrane</keyword>
<evidence type="ECO:0000256" key="1">
    <source>
        <dbReference type="SAM" id="Phobius"/>
    </source>
</evidence>
<reference evidence="2 3" key="2">
    <citation type="submission" date="2018-11" db="EMBL/GenBank/DDBJ databases">
        <authorList>
            <consortium name="Pathogen Informatics"/>
        </authorList>
    </citation>
    <scope>NUCLEOTIDE SEQUENCE [LARGE SCALE GENOMIC DNA]</scope>
</reference>
<gene>
    <name evidence="2" type="ORF">GPUH_LOCUS21375</name>
</gene>
<keyword evidence="3" id="KW-1185">Reference proteome</keyword>